<dbReference type="RefSeq" id="YP_003933579.1">
    <property type="nucleotide sequence ID" value="NC_014564.2"/>
</dbReference>
<proteinExistence type="predicted"/>
<reference evidence="1 2" key="1">
    <citation type="journal article" date="2010" name="Virus Res.">
        <title>The first complete genome sequence of a non-chicken aviadenovirus, proposed to be turkey adenovirus 1.</title>
        <authorList>
            <person name="Kajan G.L."/>
            <person name="Stefancsik R."/>
            <person name="Ursu K."/>
            <person name="Palya V."/>
            <person name="Benko M."/>
        </authorList>
    </citation>
    <scope>NUCLEOTIDE SEQUENCE [LARGE SCALE GENOMIC DNA]</scope>
    <source>
        <strain evidence="1 2">D90/2</strain>
    </source>
</reference>
<dbReference type="Proteomes" id="UP000110521">
    <property type="component" value="Segment"/>
</dbReference>
<keyword evidence="2" id="KW-1185">Reference proteome</keyword>
<organism evidence="1 2">
    <name type="scientific">Turkey adenovirus 1</name>
    <dbReference type="NCBI Taxonomy" id="878329"/>
    <lineage>
        <taxon>Viruses</taxon>
        <taxon>Varidnaviria</taxon>
        <taxon>Bamfordvirae</taxon>
        <taxon>Preplasmiviricota</taxon>
        <taxon>Polisuviricotina</taxon>
        <taxon>Pharingeaviricetes</taxon>
        <taxon>Rowavirales</taxon>
        <taxon>Adenoviridae</taxon>
        <taxon>Aviadenovirus</taxon>
        <taxon>Aviadenovirus gallopavoprimum</taxon>
        <taxon>Turkey aviadenovirus B</taxon>
    </lineage>
</organism>
<dbReference type="GeneID" id="9797287"/>
<dbReference type="KEGG" id="vg:9797287"/>
<evidence type="ECO:0000313" key="2">
    <source>
        <dbReference type="Proteomes" id="UP000110521"/>
    </source>
</evidence>
<sequence>MAASNSARRSPSAAATLTAAARNMGNLEALPVQLQYQRIFTAQRWKEKDPKSYSKHAHSASSVLYQAKALYCEYGLRQSLMQLRASPPRPVLAANRRLQRMLDREGYNLCTAVYMLTRWLNDFSFNRRYTDSVNTLYLVGDSTSGADSFCNALLSLFHCVLTADVNALDVAAYSRTQNLVKLLHFPRLFHDVPFKNPHVNLILQGRTFNVLADDDLAEVGPKKCVVRLANLPRPEHLPTSPTQHVVIRFENAPVYSQFDPQELIEYVDCIARSGLTGEELACTNEFGVLCASGWAVPTCHNCANAVLDLPVYGED</sequence>
<dbReference type="EMBL" id="GU936707">
    <property type="protein sequence ID" value="ADM53791.1"/>
    <property type="molecule type" value="Genomic_DNA"/>
</dbReference>
<protein>
    <submittedName>
        <fullName evidence="1">ORF12</fullName>
    </submittedName>
</protein>
<accession>E0YC58</accession>
<dbReference type="OrthoDB" id="8778at10239"/>
<evidence type="ECO:0000313" key="1">
    <source>
        <dbReference type="EMBL" id="ADM53791.1"/>
    </source>
</evidence>
<name>E0YC58_9ADEN</name>